<name>A0AAV9IKQ3_9RHOD</name>
<comment type="caution">
    <text evidence="7">The sequence shown here is derived from an EMBL/GenBank/DDBJ whole genome shotgun (WGS) entry which is preliminary data.</text>
</comment>
<proteinExistence type="inferred from homology"/>
<dbReference type="FunFam" id="3.40.140.10:FF:000011">
    <property type="entry name" value="tRNA-specific adenosine deaminase"/>
    <property type="match status" value="1"/>
</dbReference>
<feature type="region of interest" description="Disordered" evidence="5">
    <location>
        <begin position="1"/>
        <end position="25"/>
    </location>
</feature>
<evidence type="ECO:0000256" key="1">
    <source>
        <dbReference type="ARBA" id="ARBA00006576"/>
    </source>
</evidence>
<organism evidence="7 8">
    <name type="scientific">Galdieria yellowstonensis</name>
    <dbReference type="NCBI Taxonomy" id="3028027"/>
    <lineage>
        <taxon>Eukaryota</taxon>
        <taxon>Rhodophyta</taxon>
        <taxon>Bangiophyceae</taxon>
        <taxon>Galdieriales</taxon>
        <taxon>Galdieriaceae</taxon>
        <taxon>Galdieria</taxon>
    </lineage>
</organism>
<dbReference type="EMBL" id="JANCYU010000058">
    <property type="protein sequence ID" value="KAK4527951.1"/>
    <property type="molecule type" value="Genomic_DNA"/>
</dbReference>
<dbReference type="AlphaFoldDB" id="A0AAV9IKQ3"/>
<evidence type="ECO:0000256" key="4">
    <source>
        <dbReference type="ARBA" id="ARBA00022833"/>
    </source>
</evidence>
<evidence type="ECO:0000259" key="6">
    <source>
        <dbReference type="PROSITE" id="PS51747"/>
    </source>
</evidence>
<comment type="similarity">
    <text evidence="1">Belongs to the cytidine and deoxycytidylate deaminase family.</text>
</comment>
<sequence length="194" mass="21446">MQPKQPSSSGDDNNNKPSSSLSWYPQSQDDQAFLDLAIDEACKGLKSGDGGPFGAVIVLRGKVIVQEHNRVLSTLDPTAHAEVVAIRKACEILQTHQLQDCFLYASCQPCPMCFGAIHWSRIASCRYAATSRDAALAGFDDQLLYENIRNMEHIPSTSHPRKSSFAWKHIAHPRATEAFQLFAQLLGKGKTKLY</sequence>
<evidence type="ECO:0000256" key="5">
    <source>
        <dbReference type="SAM" id="MobiDB-lite"/>
    </source>
</evidence>
<keyword evidence="3" id="KW-0378">Hydrolase</keyword>
<keyword evidence="8" id="KW-1185">Reference proteome</keyword>
<dbReference type="InterPro" id="IPR016193">
    <property type="entry name" value="Cytidine_deaminase-like"/>
</dbReference>
<accession>A0AAV9IKQ3</accession>
<reference evidence="7 8" key="1">
    <citation type="submission" date="2022-07" db="EMBL/GenBank/DDBJ databases">
        <title>Genome-wide signatures of adaptation to extreme environments.</title>
        <authorList>
            <person name="Cho C.H."/>
            <person name="Yoon H.S."/>
        </authorList>
    </citation>
    <scope>NUCLEOTIDE SEQUENCE [LARGE SCALE GENOMIC DNA]</scope>
    <source>
        <strain evidence="7 8">108.79 E11</strain>
    </source>
</reference>
<evidence type="ECO:0000313" key="7">
    <source>
        <dbReference type="EMBL" id="KAK4527951.1"/>
    </source>
</evidence>
<dbReference type="GO" id="GO:0006152">
    <property type="term" value="P:purine nucleoside catabolic process"/>
    <property type="evidence" value="ECO:0007669"/>
    <property type="project" value="TreeGrafter"/>
</dbReference>
<gene>
    <name evidence="7" type="ORF">GAYE_SCF47G5885</name>
</gene>
<dbReference type="PROSITE" id="PS00903">
    <property type="entry name" value="CYT_DCMP_DEAMINASES_1"/>
    <property type="match status" value="1"/>
</dbReference>
<evidence type="ECO:0000313" key="8">
    <source>
        <dbReference type="Proteomes" id="UP001300502"/>
    </source>
</evidence>
<dbReference type="GO" id="GO:0008270">
    <property type="term" value="F:zinc ion binding"/>
    <property type="evidence" value="ECO:0007669"/>
    <property type="project" value="InterPro"/>
</dbReference>
<evidence type="ECO:0000256" key="2">
    <source>
        <dbReference type="ARBA" id="ARBA00022723"/>
    </source>
</evidence>
<keyword evidence="4" id="KW-0862">Zinc</keyword>
<dbReference type="Gene3D" id="3.40.140.10">
    <property type="entry name" value="Cytidine Deaminase, domain 2"/>
    <property type="match status" value="1"/>
</dbReference>
<feature type="domain" description="CMP/dCMP-type deaminase" evidence="6">
    <location>
        <begin position="28"/>
        <end position="152"/>
    </location>
</feature>
<protein>
    <recommendedName>
        <fullName evidence="6">CMP/dCMP-type deaminase domain-containing protein</fullName>
    </recommendedName>
</protein>
<dbReference type="InterPro" id="IPR016192">
    <property type="entry name" value="APOBEC/CMP_deaminase_Zn-bd"/>
</dbReference>
<dbReference type="SUPFAM" id="SSF53927">
    <property type="entry name" value="Cytidine deaminase-like"/>
    <property type="match status" value="1"/>
</dbReference>
<dbReference type="PANTHER" id="PTHR11079:SF161">
    <property type="entry name" value="CMP_DCMP-TYPE DEAMINASE DOMAIN-CONTAINING PROTEIN"/>
    <property type="match status" value="1"/>
</dbReference>
<dbReference type="CDD" id="cd01285">
    <property type="entry name" value="nucleoside_deaminase"/>
    <property type="match status" value="1"/>
</dbReference>
<dbReference type="InterPro" id="IPR002125">
    <property type="entry name" value="CMP_dCMP_dom"/>
</dbReference>
<dbReference type="Proteomes" id="UP001300502">
    <property type="component" value="Unassembled WGS sequence"/>
</dbReference>
<evidence type="ECO:0000256" key="3">
    <source>
        <dbReference type="ARBA" id="ARBA00022801"/>
    </source>
</evidence>
<dbReference type="Pfam" id="PF00383">
    <property type="entry name" value="dCMP_cyt_deam_1"/>
    <property type="match status" value="1"/>
</dbReference>
<dbReference type="PANTHER" id="PTHR11079">
    <property type="entry name" value="CYTOSINE DEAMINASE FAMILY MEMBER"/>
    <property type="match status" value="1"/>
</dbReference>
<dbReference type="PROSITE" id="PS51747">
    <property type="entry name" value="CYT_DCMP_DEAMINASES_2"/>
    <property type="match status" value="1"/>
</dbReference>
<keyword evidence="2" id="KW-0479">Metal-binding</keyword>
<dbReference type="GO" id="GO:0047974">
    <property type="term" value="F:guanosine deaminase activity"/>
    <property type="evidence" value="ECO:0007669"/>
    <property type="project" value="TreeGrafter"/>
</dbReference>